<dbReference type="InterPro" id="IPR003660">
    <property type="entry name" value="HAMP_dom"/>
</dbReference>
<dbReference type="SMART" id="SM00283">
    <property type="entry name" value="MA"/>
    <property type="match status" value="1"/>
</dbReference>
<protein>
    <recommendedName>
        <fullName evidence="10">Methyl-accepting chemotaxis protein</fullName>
    </recommendedName>
</protein>
<dbReference type="GO" id="GO:0016020">
    <property type="term" value="C:membrane"/>
    <property type="evidence" value="ECO:0007669"/>
    <property type="project" value="UniProtKB-SubCell"/>
</dbReference>
<name>A0A1T2L7N8_9GAMM</name>
<dbReference type="AlphaFoldDB" id="A0A1T2L7N8"/>
<evidence type="ECO:0000313" key="9">
    <source>
        <dbReference type="Proteomes" id="UP000191110"/>
    </source>
</evidence>
<dbReference type="Proteomes" id="UP000191110">
    <property type="component" value="Unassembled WGS sequence"/>
</dbReference>
<dbReference type="CDD" id="cd06225">
    <property type="entry name" value="HAMP"/>
    <property type="match status" value="1"/>
</dbReference>
<evidence type="ECO:0000259" key="6">
    <source>
        <dbReference type="PROSITE" id="PS50111"/>
    </source>
</evidence>
<keyword evidence="2 4" id="KW-0807">Transducer</keyword>
<evidence type="ECO:0000313" key="8">
    <source>
        <dbReference type="EMBL" id="OOZ41119.1"/>
    </source>
</evidence>
<evidence type="ECO:0000259" key="7">
    <source>
        <dbReference type="PROSITE" id="PS50885"/>
    </source>
</evidence>
<dbReference type="Gene3D" id="6.10.340.10">
    <property type="match status" value="1"/>
</dbReference>
<keyword evidence="5" id="KW-0812">Transmembrane</keyword>
<evidence type="ECO:0000256" key="3">
    <source>
        <dbReference type="ARBA" id="ARBA00029447"/>
    </source>
</evidence>
<dbReference type="InterPro" id="IPR004089">
    <property type="entry name" value="MCPsignal_dom"/>
</dbReference>
<comment type="similarity">
    <text evidence="3">Belongs to the methyl-accepting chemotaxis (MCP) protein family.</text>
</comment>
<feature type="transmembrane region" description="Helical" evidence="5">
    <location>
        <begin position="273"/>
        <end position="291"/>
    </location>
</feature>
<feature type="domain" description="Methyl-accepting transducer" evidence="6">
    <location>
        <begin position="409"/>
        <end position="645"/>
    </location>
</feature>
<dbReference type="Gene3D" id="1.10.287.950">
    <property type="entry name" value="Methyl-accepting chemotaxis protein"/>
    <property type="match status" value="1"/>
</dbReference>
<dbReference type="OrthoDB" id="9781845at2"/>
<dbReference type="SUPFAM" id="SSF58104">
    <property type="entry name" value="Methyl-accepting chemotaxis protein (MCP) signaling domain"/>
    <property type="match status" value="1"/>
</dbReference>
<dbReference type="PROSITE" id="PS50885">
    <property type="entry name" value="HAMP"/>
    <property type="match status" value="1"/>
</dbReference>
<keyword evidence="5" id="KW-1133">Transmembrane helix</keyword>
<sequence>MTLRARFTSISIISTILTALIVFFAGQMLLEDAEGRFNDATVRGKSVLWSKIVANRLSGFETAIADVTRDHATLEALMTGNGDVVKESLDTTHLALSSAGILEKLAILDLEGNVIYAAGSSFSGRTQVPLFQDAIAEEKIMLGMVRDDDGDISNAVAFPLYLRGKLLGIGLYLKSLQSSIDDFQRNDSSEVFVYSEAGEVELVGGQNFLSEVAVEMPALGERIAQILDDGDDIYTVSIIPVSDYTGIPFGHLVIAHNSTEAYAQRKEFQEIEYSVIVITILLAAVILLWYIRRSFLPLDELIYVSKRIAAGETTARVDIKSTDEIGKLGYAFNNMAQRMQSNIERERETTEVMHGKVETILNVVIPASEGDLTGEMMSFSGDDSIDHLGCSIAVMISNLEALVAKVQESGFMVGSSATQIAATSKQHEAAVTEQAATTTQIKATVSEISTTARELLDTMSNVTQVSEETANAATDGQSALMSMEETMHHMMEATSAISAKLAVLSEKAGNINSVVTTITKVADQTNLLSLNAAIEAEKAGEYGAGFSVVATEIRRLADQTAVATWDIEQMVKEMQSAVSSGVMGMDKFSDEVRQAVENVHQVGSQLAQIIDQVQMLTPSFEQVHDGMQSQSLGAEQINDAMSQLSDVAQNTAESLRQSGTVITQLNDAARGLQDGVSRFKVKKSS</sequence>
<evidence type="ECO:0000256" key="5">
    <source>
        <dbReference type="SAM" id="Phobius"/>
    </source>
</evidence>
<evidence type="ECO:0000256" key="1">
    <source>
        <dbReference type="ARBA" id="ARBA00004370"/>
    </source>
</evidence>
<reference evidence="8 9" key="1">
    <citation type="submission" date="2016-11" db="EMBL/GenBank/DDBJ databases">
        <title>Mixed transmission modes and dynamic genome evolution in an obligate animal-bacterial symbiosis.</title>
        <authorList>
            <person name="Russell S.L."/>
            <person name="Corbett-Detig R.B."/>
            <person name="Cavanaugh C.M."/>
        </authorList>
    </citation>
    <scope>NUCLEOTIDE SEQUENCE [LARGE SCALE GENOMIC DNA]</scope>
    <source>
        <strain evidence="8">Sveles-Q1</strain>
    </source>
</reference>
<dbReference type="Pfam" id="PF00015">
    <property type="entry name" value="MCPsignal"/>
    <property type="match status" value="1"/>
</dbReference>
<dbReference type="PROSITE" id="PS50111">
    <property type="entry name" value="CHEMOTAXIS_TRANSDUC_2"/>
    <property type="match status" value="1"/>
</dbReference>
<evidence type="ECO:0000256" key="4">
    <source>
        <dbReference type="PROSITE-ProRule" id="PRU00284"/>
    </source>
</evidence>
<feature type="transmembrane region" description="Helical" evidence="5">
    <location>
        <begin position="7"/>
        <end position="30"/>
    </location>
</feature>
<dbReference type="GO" id="GO:0007165">
    <property type="term" value="P:signal transduction"/>
    <property type="evidence" value="ECO:0007669"/>
    <property type="project" value="UniProtKB-KW"/>
</dbReference>
<dbReference type="SMART" id="SM00304">
    <property type="entry name" value="HAMP"/>
    <property type="match status" value="1"/>
</dbReference>
<keyword evidence="9" id="KW-1185">Reference proteome</keyword>
<organism evidence="8 9">
    <name type="scientific">Solemya pervernicosa gill symbiont</name>
    <dbReference type="NCBI Taxonomy" id="642797"/>
    <lineage>
        <taxon>Bacteria</taxon>
        <taxon>Pseudomonadati</taxon>
        <taxon>Pseudomonadota</taxon>
        <taxon>Gammaproteobacteria</taxon>
        <taxon>sulfur-oxidizing symbionts</taxon>
    </lineage>
</organism>
<dbReference type="PANTHER" id="PTHR32089">
    <property type="entry name" value="METHYL-ACCEPTING CHEMOTAXIS PROTEIN MCPB"/>
    <property type="match status" value="1"/>
</dbReference>
<accession>A0A1T2L7N8</accession>
<dbReference type="GO" id="GO:0006935">
    <property type="term" value="P:chemotaxis"/>
    <property type="evidence" value="ECO:0007669"/>
    <property type="project" value="UniProtKB-ARBA"/>
</dbReference>
<comment type="caution">
    <text evidence="8">The sequence shown here is derived from an EMBL/GenBank/DDBJ whole genome shotgun (WGS) entry which is preliminary data.</text>
</comment>
<feature type="domain" description="HAMP" evidence="7">
    <location>
        <begin position="292"/>
        <end position="344"/>
    </location>
</feature>
<dbReference type="EMBL" id="MPRL01000014">
    <property type="protein sequence ID" value="OOZ41119.1"/>
    <property type="molecule type" value="Genomic_DNA"/>
</dbReference>
<dbReference type="Pfam" id="PF00672">
    <property type="entry name" value="HAMP"/>
    <property type="match status" value="1"/>
</dbReference>
<proteinExistence type="inferred from homology"/>
<dbReference type="PANTHER" id="PTHR32089:SF120">
    <property type="entry name" value="METHYL-ACCEPTING CHEMOTAXIS PROTEIN TLPQ"/>
    <property type="match status" value="1"/>
</dbReference>
<comment type="subcellular location">
    <subcellularLocation>
        <location evidence="1">Membrane</location>
    </subcellularLocation>
</comment>
<evidence type="ECO:0008006" key="10">
    <source>
        <dbReference type="Google" id="ProtNLM"/>
    </source>
</evidence>
<keyword evidence="5" id="KW-0472">Membrane</keyword>
<gene>
    <name evidence="8" type="ORF">BOW53_05155</name>
</gene>
<evidence type="ECO:0000256" key="2">
    <source>
        <dbReference type="ARBA" id="ARBA00023224"/>
    </source>
</evidence>
<dbReference type="RefSeq" id="WP_078483017.1">
    <property type="nucleotide sequence ID" value="NZ_MPRL01000014.1"/>
</dbReference>